<dbReference type="PANTHER" id="PTHR28629:SF4">
    <property type="entry name" value="TRIOKINASE_FMN CYCLASE"/>
    <property type="match status" value="1"/>
</dbReference>
<name>A0A1V2IF50_9ACTN</name>
<dbReference type="AlphaFoldDB" id="A0A1V2IF50"/>
<evidence type="ECO:0000313" key="2">
    <source>
        <dbReference type="EMBL" id="ONH31071.1"/>
    </source>
</evidence>
<dbReference type="Gene3D" id="3.30.1180.20">
    <property type="entry name" value="Dihydroxyacetone kinase, domain 2"/>
    <property type="match status" value="1"/>
</dbReference>
<keyword evidence="2" id="KW-0418">Kinase</keyword>
<dbReference type="GO" id="GO:0019563">
    <property type="term" value="P:glycerol catabolic process"/>
    <property type="evidence" value="ECO:0007669"/>
    <property type="project" value="TreeGrafter"/>
</dbReference>
<accession>A0A1V2IF50</accession>
<dbReference type="GO" id="GO:0005829">
    <property type="term" value="C:cytosol"/>
    <property type="evidence" value="ECO:0007669"/>
    <property type="project" value="TreeGrafter"/>
</dbReference>
<keyword evidence="3" id="KW-1185">Reference proteome</keyword>
<dbReference type="FunFam" id="3.40.50.10440:FF:000001">
    <property type="entry name" value="Dihydroxyacetone kinase, DhaK subunit"/>
    <property type="match status" value="1"/>
</dbReference>
<protein>
    <submittedName>
        <fullName evidence="2">Dihydroxyacetone kinase</fullName>
    </submittedName>
</protein>
<dbReference type="EMBL" id="MOMC01000019">
    <property type="protein sequence ID" value="ONH31071.1"/>
    <property type="molecule type" value="Genomic_DNA"/>
</dbReference>
<dbReference type="PANTHER" id="PTHR28629">
    <property type="entry name" value="TRIOKINASE/FMN CYCLASE"/>
    <property type="match status" value="1"/>
</dbReference>
<gene>
    <name evidence="2" type="ORF">BL253_11105</name>
</gene>
<dbReference type="PROSITE" id="PS51481">
    <property type="entry name" value="DHAK"/>
    <property type="match status" value="1"/>
</dbReference>
<dbReference type="InterPro" id="IPR004006">
    <property type="entry name" value="DhaK_dom"/>
</dbReference>
<keyword evidence="2" id="KW-0808">Transferase</keyword>
<proteinExistence type="predicted"/>
<sequence length="348" mass="35819">MTAQDAIPDQILVSTPRRQFVNHPDDVVEEALEGLEGAYPRLIRWNRDPSFVARAQAAPPGRVAVISGGGSGHEPLHVGMVGEGMLDAAVPGAVFASPTAGQILAATQSVSGGAGVVHVVKNYTGDVLNFEIAAEFATDDGITVRQILVDDDLATTSMTGDGPGRRGTAATVVVEKVVGAAASAGADLERVTAIGRRVAATSRSMAVALAAGAHPGAARPSFDLPADEVEFGVGIHGERGVGRRAFAPADDLADLLVRPLVADLAIGRGDRVIAITNGLGATTGLELAVIHRRVARILDAAGITVERALVGPYVTSLDMAGCSVTLTRADDELLALWDAPVRTIALSW</sequence>
<comment type="caution">
    <text evidence="2">The sequence shown here is derived from an EMBL/GenBank/DDBJ whole genome shotgun (WGS) entry which is preliminary data.</text>
</comment>
<organism evidence="2 3">
    <name type="scientific">Pseudofrankia asymbiotica</name>
    <dbReference type="NCBI Taxonomy" id="1834516"/>
    <lineage>
        <taxon>Bacteria</taxon>
        <taxon>Bacillati</taxon>
        <taxon>Actinomycetota</taxon>
        <taxon>Actinomycetes</taxon>
        <taxon>Frankiales</taxon>
        <taxon>Frankiaceae</taxon>
        <taxon>Pseudofrankia</taxon>
    </lineage>
</organism>
<evidence type="ECO:0000259" key="1">
    <source>
        <dbReference type="PROSITE" id="PS51481"/>
    </source>
</evidence>
<dbReference type="RefSeq" id="WP_076816193.1">
    <property type="nucleotide sequence ID" value="NZ_MOMC01000019.1"/>
</dbReference>
<dbReference type="Gene3D" id="3.40.50.10440">
    <property type="entry name" value="Dihydroxyacetone kinase, domain 1"/>
    <property type="match status" value="1"/>
</dbReference>
<dbReference type="GO" id="GO:0004371">
    <property type="term" value="F:glycerone kinase activity"/>
    <property type="evidence" value="ECO:0007669"/>
    <property type="project" value="InterPro"/>
</dbReference>
<dbReference type="SUPFAM" id="SSF82549">
    <property type="entry name" value="DAK1/DegV-like"/>
    <property type="match status" value="1"/>
</dbReference>
<dbReference type="Proteomes" id="UP000188929">
    <property type="component" value="Unassembled WGS sequence"/>
</dbReference>
<dbReference type="InterPro" id="IPR050861">
    <property type="entry name" value="Dihydroxyacetone_Kinase"/>
</dbReference>
<dbReference type="Pfam" id="PF02733">
    <property type="entry name" value="Dak1"/>
    <property type="match status" value="1"/>
</dbReference>
<dbReference type="OrthoDB" id="9806345at2"/>
<feature type="domain" description="DhaK" evidence="1">
    <location>
        <begin position="23"/>
        <end position="348"/>
    </location>
</feature>
<reference evidence="3" key="1">
    <citation type="submission" date="2016-10" db="EMBL/GenBank/DDBJ databases">
        <title>Frankia sp. NRRL B-16386 Genome sequencing.</title>
        <authorList>
            <person name="Ghodhbane-Gtari F."/>
            <person name="Swanson E."/>
            <person name="Gueddou A."/>
            <person name="Hezbri K."/>
            <person name="Ktari K."/>
            <person name="Nouioui I."/>
            <person name="Morris K."/>
            <person name="Simpson S."/>
            <person name="Abebe-Akele F."/>
            <person name="Thomas K."/>
            <person name="Gtari M."/>
            <person name="Tisa L.S."/>
        </authorList>
    </citation>
    <scope>NUCLEOTIDE SEQUENCE [LARGE SCALE GENOMIC DNA]</scope>
    <source>
        <strain evidence="3">NRRL B-16386</strain>
    </source>
</reference>
<dbReference type="STRING" id="1834516.BL253_11105"/>
<evidence type="ECO:0000313" key="3">
    <source>
        <dbReference type="Proteomes" id="UP000188929"/>
    </source>
</evidence>